<gene>
    <name evidence="2" type="ORF">C8R41DRAFT_808055</name>
</gene>
<proteinExistence type="predicted"/>
<evidence type="ECO:0000313" key="2">
    <source>
        <dbReference type="EMBL" id="KAJ4501092.1"/>
    </source>
</evidence>
<dbReference type="EMBL" id="JANVFT010000003">
    <property type="protein sequence ID" value="KAJ4501092.1"/>
    <property type="molecule type" value="Genomic_DNA"/>
</dbReference>
<reference evidence="2" key="1">
    <citation type="submission" date="2022-08" db="EMBL/GenBank/DDBJ databases">
        <title>A Global Phylogenomic Analysis of the Shiitake Genus Lentinula.</title>
        <authorList>
            <consortium name="DOE Joint Genome Institute"/>
            <person name="Sierra-Patev S."/>
            <person name="Min B."/>
            <person name="Naranjo-Ortiz M."/>
            <person name="Looney B."/>
            <person name="Konkel Z."/>
            <person name="Slot J.C."/>
            <person name="Sakamoto Y."/>
            <person name="Steenwyk J.L."/>
            <person name="Rokas A."/>
            <person name="Carro J."/>
            <person name="Camarero S."/>
            <person name="Ferreira P."/>
            <person name="Molpeceres G."/>
            <person name="Ruiz-Duenas F.J."/>
            <person name="Serrano A."/>
            <person name="Henrissat B."/>
            <person name="Drula E."/>
            <person name="Hughes K.W."/>
            <person name="Mata J.L."/>
            <person name="Ishikawa N.K."/>
            <person name="Vargas-Isla R."/>
            <person name="Ushijima S."/>
            <person name="Smith C.A."/>
            <person name="Ahrendt S."/>
            <person name="Andreopoulos W."/>
            <person name="He G."/>
            <person name="Labutti K."/>
            <person name="Lipzen A."/>
            <person name="Ng V."/>
            <person name="Riley R."/>
            <person name="Sandor L."/>
            <person name="Barry K."/>
            <person name="Martinez A.T."/>
            <person name="Xiao Y."/>
            <person name="Gibbons J.G."/>
            <person name="Terashima K."/>
            <person name="Grigoriev I.V."/>
            <person name="Hibbett D.S."/>
        </authorList>
    </citation>
    <scope>NUCLEOTIDE SEQUENCE</scope>
    <source>
        <strain evidence="2">RHP3577 ss4</strain>
    </source>
</reference>
<dbReference type="Proteomes" id="UP001150217">
    <property type="component" value="Unassembled WGS sequence"/>
</dbReference>
<organism evidence="2 3">
    <name type="scientific">Lentinula lateritia</name>
    <dbReference type="NCBI Taxonomy" id="40482"/>
    <lineage>
        <taxon>Eukaryota</taxon>
        <taxon>Fungi</taxon>
        <taxon>Dikarya</taxon>
        <taxon>Basidiomycota</taxon>
        <taxon>Agaricomycotina</taxon>
        <taxon>Agaricomycetes</taxon>
        <taxon>Agaricomycetidae</taxon>
        <taxon>Agaricales</taxon>
        <taxon>Marasmiineae</taxon>
        <taxon>Omphalotaceae</taxon>
        <taxon>Lentinula</taxon>
    </lineage>
</organism>
<evidence type="ECO:0000256" key="1">
    <source>
        <dbReference type="SAM" id="MobiDB-lite"/>
    </source>
</evidence>
<accession>A0ABQ8VXI7</accession>
<comment type="caution">
    <text evidence="2">The sequence shown here is derived from an EMBL/GenBank/DDBJ whole genome shotgun (WGS) entry which is preliminary data.</text>
</comment>
<protein>
    <submittedName>
        <fullName evidence="2">Uncharacterized protein</fullName>
    </submittedName>
</protein>
<sequence>MIMTIFTRRPVGQVAQLDVADNLLSTGAPVGTTDPKPRNQVATPPFSSSAGRIGGDCTTSPGGFCPVVQRCSIAAFSWHWCVVVHYRCLKTYSLMYIFQVDCL</sequence>
<feature type="compositionally biased region" description="Polar residues" evidence="1">
    <location>
        <begin position="40"/>
        <end position="50"/>
    </location>
</feature>
<evidence type="ECO:0000313" key="3">
    <source>
        <dbReference type="Proteomes" id="UP001150217"/>
    </source>
</evidence>
<keyword evidence="3" id="KW-1185">Reference proteome</keyword>
<name>A0ABQ8VXI7_9AGAR</name>
<feature type="region of interest" description="Disordered" evidence="1">
    <location>
        <begin position="28"/>
        <end position="54"/>
    </location>
</feature>